<dbReference type="AlphaFoldDB" id="X1MI05"/>
<dbReference type="Gene3D" id="3.40.640.10">
    <property type="entry name" value="Type I PLP-dependent aspartate aminotransferase-like (Major domain)"/>
    <property type="match status" value="1"/>
</dbReference>
<dbReference type="EMBL" id="BARV01005969">
    <property type="protein sequence ID" value="GAI05959.1"/>
    <property type="molecule type" value="Genomic_DNA"/>
</dbReference>
<reference evidence="4" key="1">
    <citation type="journal article" date="2014" name="Front. Microbiol.">
        <title>High frequency of phylogenetically diverse reductive dehalogenase-homologous genes in deep subseafloor sedimentary metagenomes.</title>
        <authorList>
            <person name="Kawai M."/>
            <person name="Futagami T."/>
            <person name="Toyoda A."/>
            <person name="Takaki Y."/>
            <person name="Nishi S."/>
            <person name="Hori S."/>
            <person name="Arai W."/>
            <person name="Tsubouchi T."/>
            <person name="Morono Y."/>
            <person name="Uchiyama I."/>
            <person name="Ito T."/>
            <person name="Fujiyama A."/>
            <person name="Inagaki F."/>
            <person name="Takami H."/>
        </authorList>
    </citation>
    <scope>NUCLEOTIDE SEQUENCE</scope>
    <source>
        <strain evidence="4">Expedition CK06-06</strain>
    </source>
</reference>
<evidence type="ECO:0000313" key="4">
    <source>
        <dbReference type="EMBL" id="GAI05959.1"/>
    </source>
</evidence>
<evidence type="ECO:0000256" key="2">
    <source>
        <dbReference type="ARBA" id="ARBA00006490"/>
    </source>
</evidence>
<evidence type="ECO:0000259" key="3">
    <source>
        <dbReference type="Pfam" id="PF00266"/>
    </source>
</evidence>
<proteinExistence type="inferred from homology"/>
<comment type="caution">
    <text evidence="4">The sequence shown here is derived from an EMBL/GenBank/DDBJ whole genome shotgun (WGS) entry which is preliminary data.</text>
</comment>
<comment type="cofactor">
    <cofactor evidence="1">
        <name>pyridoxal 5'-phosphate</name>
        <dbReference type="ChEBI" id="CHEBI:597326"/>
    </cofactor>
</comment>
<comment type="similarity">
    <text evidence="2">Belongs to the class-V pyridoxal-phosphate-dependent aminotransferase family. NifS/IscS subfamily.</text>
</comment>
<dbReference type="PANTHER" id="PTHR11601">
    <property type="entry name" value="CYSTEINE DESULFURYLASE FAMILY MEMBER"/>
    <property type="match status" value="1"/>
</dbReference>
<gene>
    <name evidence="4" type="ORF">S06H3_12167</name>
</gene>
<organism evidence="4">
    <name type="scientific">marine sediment metagenome</name>
    <dbReference type="NCBI Taxonomy" id="412755"/>
    <lineage>
        <taxon>unclassified sequences</taxon>
        <taxon>metagenomes</taxon>
        <taxon>ecological metagenomes</taxon>
    </lineage>
</organism>
<feature type="domain" description="Aminotransferase class V" evidence="3">
    <location>
        <begin position="1"/>
        <end position="135"/>
    </location>
</feature>
<dbReference type="InterPro" id="IPR000192">
    <property type="entry name" value="Aminotrans_V_dom"/>
</dbReference>
<dbReference type="InterPro" id="IPR015421">
    <property type="entry name" value="PyrdxlP-dep_Trfase_major"/>
</dbReference>
<name>X1MI05_9ZZZZ</name>
<evidence type="ECO:0000256" key="1">
    <source>
        <dbReference type="ARBA" id="ARBA00001933"/>
    </source>
</evidence>
<protein>
    <recommendedName>
        <fullName evidence="3">Aminotransferase class V domain-containing protein</fullName>
    </recommendedName>
</protein>
<accession>X1MI05</accession>
<feature type="non-terminal residue" evidence="4">
    <location>
        <position position="1"/>
    </location>
</feature>
<dbReference type="InterPro" id="IPR015424">
    <property type="entry name" value="PyrdxlP-dep_Trfase"/>
</dbReference>
<dbReference type="SUPFAM" id="SSF53383">
    <property type="entry name" value="PLP-dependent transferases"/>
    <property type="match status" value="1"/>
</dbReference>
<dbReference type="Pfam" id="PF00266">
    <property type="entry name" value="Aminotran_5"/>
    <property type="match status" value="1"/>
</dbReference>
<dbReference type="PANTHER" id="PTHR11601:SF34">
    <property type="entry name" value="CYSTEINE DESULFURASE"/>
    <property type="match status" value="1"/>
</dbReference>
<sequence length="138" mass="15166">AERKESIIFTSGATESNNMAIKGIAYRNKERGSHIITSSIEHMSVLNPCKFLTTKGFKVTFLPVDQYGFVDLKSLEEQLTDETILVSIMYANGEIGTIQPIKEISQIVHSKNAYLHVDAAAANGQAPIDVKNEGIRVV</sequence>